<dbReference type="RefSeq" id="WP_100790455.1">
    <property type="nucleotide sequence ID" value="NZ_NPDQ01000003.1"/>
</dbReference>
<proteinExistence type="predicted"/>
<keyword evidence="1" id="KW-1133">Transmembrane helix</keyword>
<name>A0A2M9Y3G9_9LEPT</name>
<feature type="domain" description="CAAX prenyl protease 2/Lysostaphin resistance protein A-like" evidence="2">
    <location>
        <begin position="125"/>
        <end position="228"/>
    </location>
</feature>
<dbReference type="OrthoDB" id="9777755at2"/>
<feature type="transmembrane region" description="Helical" evidence="1">
    <location>
        <begin position="81"/>
        <end position="100"/>
    </location>
</feature>
<gene>
    <name evidence="3" type="ORF">EHQ30_13600</name>
</gene>
<comment type="caution">
    <text evidence="3">The sequence shown here is derived from an EMBL/GenBank/DDBJ whole genome shotgun (WGS) entry which is preliminary data.</text>
</comment>
<keyword evidence="1" id="KW-0472">Membrane</keyword>
<organism evidence="3 4">
    <name type="scientific">Leptospira brenneri</name>
    <dbReference type="NCBI Taxonomy" id="2023182"/>
    <lineage>
        <taxon>Bacteria</taxon>
        <taxon>Pseudomonadati</taxon>
        <taxon>Spirochaetota</taxon>
        <taxon>Spirochaetia</taxon>
        <taxon>Leptospirales</taxon>
        <taxon>Leptospiraceae</taxon>
        <taxon>Leptospira</taxon>
    </lineage>
</organism>
<dbReference type="GO" id="GO:0006508">
    <property type="term" value="P:proteolysis"/>
    <property type="evidence" value="ECO:0007669"/>
    <property type="project" value="UniProtKB-KW"/>
</dbReference>
<dbReference type="GO" id="GO:0008237">
    <property type="term" value="F:metallopeptidase activity"/>
    <property type="evidence" value="ECO:0007669"/>
    <property type="project" value="UniProtKB-KW"/>
</dbReference>
<feature type="transmembrane region" description="Helical" evidence="1">
    <location>
        <begin position="191"/>
        <end position="209"/>
    </location>
</feature>
<evidence type="ECO:0000313" key="3">
    <source>
        <dbReference type="EMBL" id="TGK91264.1"/>
    </source>
</evidence>
<reference evidence="3" key="1">
    <citation type="journal article" date="2019" name="PLoS Negl. Trop. Dis.">
        <title>Revisiting the worldwide diversity of Leptospira species in the environment.</title>
        <authorList>
            <person name="Vincent A.T."/>
            <person name="Schiettekatte O."/>
            <person name="Bourhy P."/>
            <person name="Veyrier F.J."/>
            <person name="Picardeau M."/>
        </authorList>
    </citation>
    <scope>NUCLEOTIDE SEQUENCE [LARGE SCALE GENOMIC DNA]</scope>
    <source>
        <strain evidence="3">201800277</strain>
    </source>
</reference>
<dbReference type="EMBL" id="RQFP01000014">
    <property type="protein sequence ID" value="TGK91264.1"/>
    <property type="molecule type" value="Genomic_DNA"/>
</dbReference>
<dbReference type="PANTHER" id="PTHR35797:SF1">
    <property type="entry name" value="PROTEASE"/>
    <property type="match status" value="1"/>
</dbReference>
<dbReference type="AlphaFoldDB" id="A0A2M9Y3G9"/>
<evidence type="ECO:0000259" key="2">
    <source>
        <dbReference type="Pfam" id="PF02517"/>
    </source>
</evidence>
<protein>
    <submittedName>
        <fullName evidence="3">CPBP family intramembrane metalloprotease</fullName>
    </submittedName>
</protein>
<dbReference type="Pfam" id="PF02517">
    <property type="entry name" value="Rce1-like"/>
    <property type="match status" value="1"/>
</dbReference>
<feature type="transmembrane region" description="Helical" evidence="1">
    <location>
        <begin position="7"/>
        <end position="28"/>
    </location>
</feature>
<evidence type="ECO:0000313" key="4">
    <source>
        <dbReference type="Proteomes" id="UP000297891"/>
    </source>
</evidence>
<sequence>MKEYFKSLILYFVLAYLISWTIWLPLYLPKFGIHFLPVLPYHHALGAFGPLIAAFILNQWEQGSFGVKNLLSRMFQWKVNWVWYLVAGFSPFLLLLLATVINDLMNSRFSFKGLGVSSEFPEFGIFSFFIYNIIIYGFGEETGWRGYALPKLQKKLNAFNATLVLTFLWAAWHTPLFLYRPSFMAMNVFGIFGWFMSLFTGAILLTWLYNSSRGSILMAALFHGTIDIVFTSDSIDTNIMNITGFLLVVFAIVVLGFTGFKNLSKVERQNT</sequence>
<feature type="transmembrane region" description="Helical" evidence="1">
    <location>
        <begin position="238"/>
        <end position="260"/>
    </location>
</feature>
<keyword evidence="3" id="KW-0482">Metalloprotease</keyword>
<keyword evidence="3" id="KW-0378">Hydrolase</keyword>
<feature type="transmembrane region" description="Helical" evidence="1">
    <location>
        <begin position="40"/>
        <end position="60"/>
    </location>
</feature>
<dbReference type="InterPro" id="IPR003675">
    <property type="entry name" value="Rce1/LyrA-like_dom"/>
</dbReference>
<feature type="transmembrane region" description="Helical" evidence="1">
    <location>
        <begin position="120"/>
        <end position="138"/>
    </location>
</feature>
<feature type="transmembrane region" description="Helical" evidence="1">
    <location>
        <begin position="158"/>
        <end position="179"/>
    </location>
</feature>
<keyword evidence="3" id="KW-0645">Protease</keyword>
<dbReference type="PANTHER" id="PTHR35797">
    <property type="entry name" value="PROTEASE-RELATED"/>
    <property type="match status" value="1"/>
</dbReference>
<dbReference type="InterPro" id="IPR042150">
    <property type="entry name" value="MmRce1-like"/>
</dbReference>
<dbReference type="GO" id="GO:0080120">
    <property type="term" value="P:CAAX-box protein maturation"/>
    <property type="evidence" value="ECO:0007669"/>
    <property type="project" value="UniProtKB-ARBA"/>
</dbReference>
<dbReference type="Proteomes" id="UP000297891">
    <property type="component" value="Unassembled WGS sequence"/>
</dbReference>
<keyword evidence="1" id="KW-0812">Transmembrane</keyword>
<dbReference type="GO" id="GO:0004175">
    <property type="term" value="F:endopeptidase activity"/>
    <property type="evidence" value="ECO:0007669"/>
    <property type="project" value="UniProtKB-ARBA"/>
</dbReference>
<evidence type="ECO:0000256" key="1">
    <source>
        <dbReference type="SAM" id="Phobius"/>
    </source>
</evidence>
<accession>A0A2M9Y3G9</accession>
<keyword evidence="4" id="KW-1185">Reference proteome</keyword>